<evidence type="ECO:0000313" key="4">
    <source>
        <dbReference type="Proteomes" id="UP000053157"/>
    </source>
</evidence>
<reference evidence="3 4" key="1">
    <citation type="submission" date="2015-12" db="EMBL/GenBank/DDBJ databases">
        <title>Haloferax profundi sp. nov. isolated from the Discovery deep brine-seawater interface in the Red Sea.</title>
        <authorList>
            <person name="Zhang G."/>
            <person name="Stingl U."/>
            <person name="Rashid M."/>
        </authorList>
    </citation>
    <scope>NUCLEOTIDE SEQUENCE [LARGE SCALE GENOMIC DNA]</scope>
    <source>
        <strain evidence="3 4">SB29</strain>
    </source>
</reference>
<dbReference type="AlphaFoldDB" id="A0A0W1SJD4"/>
<protein>
    <submittedName>
        <fullName evidence="3">Uncharacterized protein</fullName>
    </submittedName>
</protein>
<keyword evidence="2" id="KW-1133">Transmembrane helix</keyword>
<evidence type="ECO:0000313" key="3">
    <source>
        <dbReference type="EMBL" id="KTG26383.1"/>
    </source>
</evidence>
<feature type="transmembrane region" description="Helical" evidence="2">
    <location>
        <begin position="35"/>
        <end position="52"/>
    </location>
</feature>
<dbReference type="RefSeq" id="WP_058572527.1">
    <property type="nucleotide sequence ID" value="NZ_LOPV01000237.1"/>
</dbReference>
<dbReference type="EMBL" id="LOPV01000237">
    <property type="protein sequence ID" value="KTG26383.1"/>
    <property type="molecule type" value="Genomic_DNA"/>
</dbReference>
<evidence type="ECO:0000256" key="1">
    <source>
        <dbReference type="SAM" id="MobiDB-lite"/>
    </source>
</evidence>
<feature type="transmembrane region" description="Helical" evidence="2">
    <location>
        <begin position="7"/>
        <end position="29"/>
    </location>
</feature>
<proteinExistence type="predicted"/>
<sequence length="207" mass="22055">MTRTRSLALLVGVAATTGGLAIVAGISLGIELTDVFLGIVAALATIQGLRYVQRRRETPVRTTTTGDPEVRVEVPVPGADFDSELVAATTRQGQWGARDRLTDRLEQRAVRALVLRDGRTPEGASALVDTGGWTDDVVAARFLGADVSVPLSYRLRLFVSGQSRLVARVDRTIAAIETIGRDSRRETAGRDTSRTADGDADRVGAQG</sequence>
<gene>
    <name evidence="3" type="ORF">AUR66_00725</name>
</gene>
<feature type="region of interest" description="Disordered" evidence="1">
    <location>
        <begin position="182"/>
        <end position="207"/>
    </location>
</feature>
<dbReference type="OrthoDB" id="307812at2157"/>
<keyword evidence="2" id="KW-0472">Membrane</keyword>
<name>A0A0W1SJD4_9EURY</name>
<comment type="caution">
    <text evidence="3">The sequence shown here is derived from an EMBL/GenBank/DDBJ whole genome shotgun (WGS) entry which is preliminary data.</text>
</comment>
<keyword evidence="4" id="KW-1185">Reference proteome</keyword>
<organism evidence="3 4">
    <name type="scientific">Haloferax profundi</name>
    <dbReference type="NCBI Taxonomy" id="1544718"/>
    <lineage>
        <taxon>Archaea</taxon>
        <taxon>Methanobacteriati</taxon>
        <taxon>Methanobacteriota</taxon>
        <taxon>Stenosarchaea group</taxon>
        <taxon>Halobacteria</taxon>
        <taxon>Halobacteriales</taxon>
        <taxon>Haloferacaceae</taxon>
        <taxon>Haloferax</taxon>
    </lineage>
</organism>
<dbReference type="InterPro" id="IPR055693">
    <property type="entry name" value="DUF7269"/>
</dbReference>
<keyword evidence="2" id="KW-0812">Transmembrane</keyword>
<accession>A0A0W1SJD4</accession>
<dbReference type="Proteomes" id="UP000053157">
    <property type="component" value="Unassembled WGS sequence"/>
</dbReference>
<dbReference type="Pfam" id="PF23933">
    <property type="entry name" value="DUF7269"/>
    <property type="match status" value="1"/>
</dbReference>
<evidence type="ECO:0000256" key="2">
    <source>
        <dbReference type="SAM" id="Phobius"/>
    </source>
</evidence>